<feature type="domain" description="E3 Ubiquitin ligase MUL1-like" evidence="15">
    <location>
        <begin position="447"/>
        <end position="554"/>
    </location>
</feature>
<sequence>MSRFIKEYLFPVIMLIIFSACGYWLANNGFDSVKQMRQLERVPATKVGAILPGEVNITATAVKYKSTVSSFYTHTPSLYYLYTEEVEETDSDGNTSWKTINTVSKSVDFYVSDQTGNALVNRGASRIDWSMPESFQVIKGDYRYTEYRLEENDTVFIFGMGNLIQDQPVINFINAGEYTPIISKYSEAEERSDMGVATILKIWLGITFMSLCVYFVAYLFKIHRLIKYLSILTFVLAFILIDMGLVMMQEDLKGGLARYNQQEKASIYRVEQLLERDGVTFSGWSELYEMNNFRYNNLQAASKEKTNEIRLNLLFARQQLIRQMEAFPEKWLTGLWGMDKPEKIVVPLEVKKALQLRIKNYQPSRLSKLWPLIFTLVGIVLAVVFSWFGIRQVKLKRYIENIPTSSTSGVVYGVCEVKGRLIIKESGDSLSSPLTKSSCSWFHYLVEERRGSGKNARWVTIEENTESIDFYCEDNDGKVQIDIDNAEIITKHCEVNRRGSRRYTEKTLRLNDELYVIGYANLNNQLGSNLAIGYSSEREPFIVSNRTENEVMISKARLGIFNLNMAFSSVVLASLLLFGMAGGFAATDFLMSALIAPLFMLLIMIILHYNDIVFLKQRVERNKSNIQVSLKKRYNLLPNIEVLVKEYAKHEADVFKEVIEFRTLFKKSIKDINKLDDLSNRQKKIKISINSLQEKYPELKSNQLFEKMMDVINAIENELMYMRVGYNDAVEVYNTRIQSIPDVVLANMFDFNEEKFIVK</sequence>
<evidence type="ECO:0000313" key="17">
    <source>
        <dbReference type="Proteomes" id="UP000254266"/>
    </source>
</evidence>
<evidence type="ECO:0000256" key="9">
    <source>
        <dbReference type="ARBA" id="ARBA00022771"/>
    </source>
</evidence>
<evidence type="ECO:0000259" key="15">
    <source>
        <dbReference type="Pfam" id="PF12483"/>
    </source>
</evidence>
<evidence type="ECO:0000256" key="2">
    <source>
        <dbReference type="ARBA" id="ARBA00004141"/>
    </source>
</evidence>
<reference evidence="16 17" key="1">
    <citation type="journal article" date="2018" name="ISME J.">
        <title>Endosymbiont genomes yield clues of tubeworm success.</title>
        <authorList>
            <person name="Li Y."/>
            <person name="Liles M.R."/>
            <person name="Halanych K.M."/>
        </authorList>
    </citation>
    <scope>NUCLEOTIDE SEQUENCE [LARGE SCALE GENOMIC DNA]</scope>
    <source>
        <strain evidence="16">A1464</strain>
    </source>
</reference>
<evidence type="ECO:0000256" key="3">
    <source>
        <dbReference type="ARBA" id="ARBA00004167"/>
    </source>
</evidence>
<keyword evidence="7 14" id="KW-0812">Transmembrane</keyword>
<dbReference type="PANTHER" id="PTHR34478:SF1">
    <property type="entry name" value="PROTEIN LEMA"/>
    <property type="match status" value="1"/>
</dbReference>
<keyword evidence="17" id="KW-1185">Reference proteome</keyword>
<organism evidence="16 17">
    <name type="scientific">endosymbiont of Galathealinum brachiosum</name>
    <dbReference type="NCBI Taxonomy" id="2200906"/>
    <lineage>
        <taxon>Bacteria</taxon>
        <taxon>Pseudomonadati</taxon>
        <taxon>Pseudomonadota</taxon>
        <taxon>Gammaproteobacteria</taxon>
        <taxon>sulfur-oxidizing symbionts</taxon>
    </lineage>
</organism>
<feature type="transmembrane region" description="Helical" evidence="14">
    <location>
        <begin position="369"/>
        <end position="390"/>
    </location>
</feature>
<evidence type="ECO:0000256" key="12">
    <source>
        <dbReference type="ARBA" id="ARBA00022989"/>
    </source>
</evidence>
<proteinExistence type="inferred from homology"/>
<keyword evidence="8" id="KW-0479">Metal-binding</keyword>
<keyword evidence="6" id="KW-0808">Transferase</keyword>
<evidence type="ECO:0000256" key="7">
    <source>
        <dbReference type="ARBA" id="ARBA00022692"/>
    </source>
</evidence>
<evidence type="ECO:0000313" key="16">
    <source>
        <dbReference type="EMBL" id="RDH82823.1"/>
    </source>
</evidence>
<dbReference type="GO" id="GO:0008270">
    <property type="term" value="F:zinc ion binding"/>
    <property type="evidence" value="ECO:0007669"/>
    <property type="project" value="UniProtKB-KW"/>
</dbReference>
<comment type="catalytic activity">
    <reaction evidence="1">
        <text>S-ubiquitinyl-[E2 ubiquitin-conjugating enzyme]-L-cysteine + [acceptor protein]-L-lysine = [E2 ubiquitin-conjugating enzyme]-L-cysteine + N(6)-ubiquitinyl-[acceptor protein]-L-lysine.</text>
        <dbReference type="EC" id="2.3.2.27"/>
    </reaction>
</comment>
<evidence type="ECO:0000256" key="14">
    <source>
        <dbReference type="SAM" id="Phobius"/>
    </source>
</evidence>
<dbReference type="InterPro" id="IPR022170">
    <property type="entry name" value="MUL1-like"/>
</dbReference>
<protein>
    <recommendedName>
        <fullName evidence="5">RING-type E3 ubiquitin transferase</fullName>
        <ecNumber evidence="5">2.3.2.27</ecNumber>
    </recommendedName>
</protein>
<dbReference type="AlphaFoldDB" id="A0A370DD91"/>
<feature type="transmembrane region" description="Helical" evidence="14">
    <location>
        <begin position="561"/>
        <end position="583"/>
    </location>
</feature>
<keyword evidence="12 14" id="KW-1133">Transmembrane helix</keyword>
<dbReference type="InterPro" id="IPR023353">
    <property type="entry name" value="LemA-like_dom_sf"/>
</dbReference>
<keyword evidence="11" id="KW-0862">Zinc</keyword>
<evidence type="ECO:0000256" key="10">
    <source>
        <dbReference type="ARBA" id="ARBA00022786"/>
    </source>
</evidence>
<comment type="subcellular location">
    <subcellularLocation>
        <location evidence="2">Membrane</location>
        <topology evidence="2">Multi-pass membrane protein</topology>
    </subcellularLocation>
    <subcellularLocation>
        <location evidence="3">Membrane</location>
        <topology evidence="3">Single-pass membrane protein</topology>
    </subcellularLocation>
</comment>
<dbReference type="GO" id="GO:0016020">
    <property type="term" value="C:membrane"/>
    <property type="evidence" value="ECO:0007669"/>
    <property type="project" value="UniProtKB-SubCell"/>
</dbReference>
<feature type="transmembrane region" description="Helical" evidence="14">
    <location>
        <begin position="202"/>
        <end position="221"/>
    </location>
</feature>
<dbReference type="Pfam" id="PF04011">
    <property type="entry name" value="LemA"/>
    <property type="match status" value="1"/>
</dbReference>
<evidence type="ECO:0000256" key="11">
    <source>
        <dbReference type="ARBA" id="ARBA00022833"/>
    </source>
</evidence>
<dbReference type="PANTHER" id="PTHR34478">
    <property type="entry name" value="PROTEIN LEMA"/>
    <property type="match status" value="1"/>
</dbReference>
<keyword evidence="13 14" id="KW-0472">Membrane</keyword>
<feature type="transmembrane region" description="Helical" evidence="14">
    <location>
        <begin position="589"/>
        <end position="609"/>
    </location>
</feature>
<gene>
    <name evidence="16" type="ORF">DIZ80_11160</name>
</gene>
<accession>A0A370DD91</accession>
<dbReference type="GO" id="GO:0061630">
    <property type="term" value="F:ubiquitin protein ligase activity"/>
    <property type="evidence" value="ECO:0007669"/>
    <property type="project" value="UniProtKB-EC"/>
</dbReference>
<comment type="similarity">
    <text evidence="4">Belongs to the LemA family.</text>
</comment>
<evidence type="ECO:0000256" key="4">
    <source>
        <dbReference type="ARBA" id="ARBA00008854"/>
    </source>
</evidence>
<dbReference type="SUPFAM" id="SSF140478">
    <property type="entry name" value="LemA-like"/>
    <property type="match status" value="1"/>
</dbReference>
<dbReference type="Gene3D" id="1.20.1440.20">
    <property type="entry name" value="LemA-like domain"/>
    <property type="match status" value="1"/>
</dbReference>
<name>A0A370DD91_9GAMM</name>
<dbReference type="InterPro" id="IPR007156">
    <property type="entry name" value="MamQ_LemA"/>
</dbReference>
<feature type="transmembrane region" description="Helical" evidence="14">
    <location>
        <begin position="7"/>
        <end position="26"/>
    </location>
</feature>
<feature type="transmembrane region" description="Helical" evidence="14">
    <location>
        <begin position="228"/>
        <end position="248"/>
    </location>
</feature>
<evidence type="ECO:0000256" key="6">
    <source>
        <dbReference type="ARBA" id="ARBA00022679"/>
    </source>
</evidence>
<evidence type="ECO:0000256" key="13">
    <source>
        <dbReference type="ARBA" id="ARBA00023136"/>
    </source>
</evidence>
<evidence type="ECO:0000256" key="5">
    <source>
        <dbReference type="ARBA" id="ARBA00012483"/>
    </source>
</evidence>
<dbReference type="Proteomes" id="UP000254266">
    <property type="component" value="Unassembled WGS sequence"/>
</dbReference>
<dbReference type="EMBL" id="QFXC01000011">
    <property type="protein sequence ID" value="RDH82823.1"/>
    <property type="molecule type" value="Genomic_DNA"/>
</dbReference>
<dbReference type="Pfam" id="PF12483">
    <property type="entry name" value="GIDE"/>
    <property type="match status" value="1"/>
</dbReference>
<dbReference type="EC" id="2.3.2.27" evidence="5"/>
<comment type="caution">
    <text evidence="16">The sequence shown here is derived from an EMBL/GenBank/DDBJ whole genome shotgun (WGS) entry which is preliminary data.</text>
</comment>
<dbReference type="GO" id="GO:0016567">
    <property type="term" value="P:protein ubiquitination"/>
    <property type="evidence" value="ECO:0007669"/>
    <property type="project" value="InterPro"/>
</dbReference>
<keyword evidence="10" id="KW-0833">Ubl conjugation pathway</keyword>
<dbReference type="PROSITE" id="PS51257">
    <property type="entry name" value="PROKAR_LIPOPROTEIN"/>
    <property type="match status" value="1"/>
</dbReference>
<evidence type="ECO:0000256" key="1">
    <source>
        <dbReference type="ARBA" id="ARBA00000900"/>
    </source>
</evidence>
<evidence type="ECO:0000256" key="8">
    <source>
        <dbReference type="ARBA" id="ARBA00022723"/>
    </source>
</evidence>
<keyword evidence="9" id="KW-0863">Zinc-finger</keyword>